<dbReference type="AlphaFoldDB" id="C1DUW2"/>
<dbReference type="Gene3D" id="3.90.550.10">
    <property type="entry name" value="Spore Coat Polysaccharide Biosynthesis Protein SpsA, Chain A"/>
    <property type="match status" value="1"/>
</dbReference>
<keyword evidence="2" id="KW-0812">Transmembrane</keyword>
<dbReference type="STRING" id="204536.SULAZ_0926"/>
<keyword evidence="4" id="KW-0328">Glycosyltransferase</keyword>
<gene>
    <name evidence="4" type="ordered locus">SULAZ_0926</name>
</gene>
<dbReference type="InterPro" id="IPR001173">
    <property type="entry name" value="Glyco_trans_2-like"/>
</dbReference>
<accession>C1DUW2</accession>
<proteinExistence type="inferred from homology"/>
<feature type="domain" description="Glycosyltransferase 2-like" evidence="3">
    <location>
        <begin position="4"/>
        <end position="131"/>
    </location>
</feature>
<evidence type="ECO:0000256" key="2">
    <source>
        <dbReference type="SAM" id="Phobius"/>
    </source>
</evidence>
<evidence type="ECO:0000313" key="4">
    <source>
        <dbReference type="EMBL" id="ACN99483.1"/>
    </source>
</evidence>
<keyword evidence="4" id="KW-0808">Transferase</keyword>
<dbReference type="HOGENOM" id="CLU_065962_0_0_0"/>
<sequence length="254" mass="30416">MKLSVLILTKNEERNIERAIRSVLGIADEIIVLDSGSTDKTVEIAKNLGTTVFFREFDDYTSQKNYGLSLCSGEWIFVLDADEELSKELQENIKRELENPKYECYEVPRRTYYLGRFLNYVWYPEYRKRLFKKGKVRYEGKIHEEVLCQGKVGRLEGDLYHYSYKDLYHQFIKTIDYAKKMAQVMHSQGKKFKLYKLILNPFIIFFKLYFFKLGFLEGTRGFIIAFSGFLYVFLKYAFLYELELKEKYKDKLWL</sequence>
<dbReference type="GO" id="GO:0016757">
    <property type="term" value="F:glycosyltransferase activity"/>
    <property type="evidence" value="ECO:0007669"/>
    <property type="project" value="UniProtKB-KW"/>
</dbReference>
<feature type="transmembrane region" description="Helical" evidence="2">
    <location>
        <begin position="222"/>
        <end position="242"/>
    </location>
</feature>
<dbReference type="EMBL" id="CP001229">
    <property type="protein sequence ID" value="ACN99483.1"/>
    <property type="molecule type" value="Genomic_DNA"/>
</dbReference>
<evidence type="ECO:0000259" key="3">
    <source>
        <dbReference type="Pfam" id="PF00535"/>
    </source>
</evidence>
<reference evidence="4 5" key="1">
    <citation type="journal article" date="2009" name="J. Bacteriol.">
        <title>Complete and draft genome sequences of six members of the Aquificales.</title>
        <authorList>
            <person name="Reysenbach A.L."/>
            <person name="Hamamura N."/>
            <person name="Podar M."/>
            <person name="Griffiths E."/>
            <person name="Ferreira S."/>
            <person name="Hochstein R."/>
            <person name="Heidelberg J."/>
            <person name="Johnson J."/>
            <person name="Mead D."/>
            <person name="Pohorille A."/>
            <person name="Sarmiento M."/>
            <person name="Schweighofer K."/>
            <person name="Seshadri R."/>
            <person name="Voytek M.A."/>
        </authorList>
    </citation>
    <scope>NUCLEOTIDE SEQUENCE [LARGE SCALE GENOMIC DNA]</scope>
    <source>
        <strain evidence="5">Az-Fu1 / DSM 15241 / OCM 825</strain>
    </source>
</reference>
<keyword evidence="2" id="KW-0472">Membrane</keyword>
<dbReference type="PANTHER" id="PTHR43630:SF2">
    <property type="entry name" value="GLYCOSYLTRANSFERASE"/>
    <property type="match status" value="1"/>
</dbReference>
<protein>
    <submittedName>
        <fullName evidence="4">Glycosyl transferase, group 2 family</fullName>
        <ecNumber evidence="4">2.4.-.-</ecNumber>
    </submittedName>
</protein>
<dbReference type="SUPFAM" id="SSF53448">
    <property type="entry name" value="Nucleotide-diphospho-sugar transferases"/>
    <property type="match status" value="1"/>
</dbReference>
<dbReference type="PANTHER" id="PTHR43630">
    <property type="entry name" value="POLY-BETA-1,6-N-ACETYL-D-GLUCOSAMINE SYNTHASE"/>
    <property type="match status" value="1"/>
</dbReference>
<organism evidence="4 5">
    <name type="scientific">Sulfurihydrogenibium azorense (strain DSM 15241 / OCM 825 / Az-Fu1)</name>
    <dbReference type="NCBI Taxonomy" id="204536"/>
    <lineage>
        <taxon>Bacteria</taxon>
        <taxon>Pseudomonadati</taxon>
        <taxon>Aquificota</taxon>
        <taxon>Aquificia</taxon>
        <taxon>Aquificales</taxon>
        <taxon>Hydrogenothermaceae</taxon>
        <taxon>Sulfurihydrogenibium</taxon>
    </lineage>
</organism>
<evidence type="ECO:0000313" key="5">
    <source>
        <dbReference type="Proteomes" id="UP000001369"/>
    </source>
</evidence>
<dbReference type="RefSeq" id="WP_012674797.1">
    <property type="nucleotide sequence ID" value="NC_012438.1"/>
</dbReference>
<dbReference type="KEGG" id="saf:SULAZ_0926"/>
<dbReference type="CAZy" id="GT2">
    <property type="family name" value="Glycosyltransferase Family 2"/>
</dbReference>
<name>C1DUW2_SULAA</name>
<keyword evidence="5" id="KW-1185">Reference proteome</keyword>
<comment type="similarity">
    <text evidence="1">Belongs to the glycosyltransferase 2 family. WaaE/KdtX subfamily.</text>
</comment>
<dbReference type="InterPro" id="IPR029044">
    <property type="entry name" value="Nucleotide-diphossugar_trans"/>
</dbReference>
<dbReference type="Pfam" id="PF00535">
    <property type="entry name" value="Glycos_transf_2"/>
    <property type="match status" value="1"/>
</dbReference>
<dbReference type="eggNOG" id="COG0463">
    <property type="taxonomic scope" value="Bacteria"/>
</dbReference>
<dbReference type="EC" id="2.4.-.-" evidence="4"/>
<dbReference type="OrthoDB" id="9815923at2"/>
<keyword evidence="2" id="KW-1133">Transmembrane helix</keyword>
<feature type="transmembrane region" description="Helical" evidence="2">
    <location>
        <begin position="197"/>
        <end position="216"/>
    </location>
</feature>
<evidence type="ECO:0000256" key="1">
    <source>
        <dbReference type="ARBA" id="ARBA00038494"/>
    </source>
</evidence>
<dbReference type="Proteomes" id="UP000001369">
    <property type="component" value="Chromosome"/>
</dbReference>
<dbReference type="CDD" id="cd02511">
    <property type="entry name" value="Beta4Glucosyltransferase"/>
    <property type="match status" value="1"/>
</dbReference>